<evidence type="ECO:0000313" key="2">
    <source>
        <dbReference type="Proteomes" id="UP000533724"/>
    </source>
</evidence>
<gene>
    <name evidence="1" type="ORF">GGE15_004852</name>
</gene>
<sequence length="74" mass="8290">MLFYAQSDRYTPNIERLVSPIRPQCLATCLTLPGEGEKANAIRNAGDKVLNIDNVRNGGRRQRGDQEFTAAIER</sequence>
<proteinExistence type="predicted"/>
<comment type="caution">
    <text evidence="1">The sequence shown here is derived from an EMBL/GenBank/DDBJ whole genome shotgun (WGS) entry which is preliminary data.</text>
</comment>
<name>A0A7W6XWJ0_9HYPH</name>
<protein>
    <submittedName>
        <fullName evidence="1">Uncharacterized protein</fullName>
    </submittedName>
</protein>
<dbReference type="Proteomes" id="UP000533724">
    <property type="component" value="Unassembled WGS sequence"/>
</dbReference>
<dbReference type="AlphaFoldDB" id="A0A7W6XWJ0"/>
<accession>A0A7W6XWJ0</accession>
<evidence type="ECO:0000313" key="1">
    <source>
        <dbReference type="EMBL" id="MBB4441563.1"/>
    </source>
</evidence>
<dbReference type="EMBL" id="JACIHI010000012">
    <property type="protein sequence ID" value="MBB4441563.1"/>
    <property type="molecule type" value="Genomic_DNA"/>
</dbReference>
<dbReference type="RefSeq" id="WP_184500846.1">
    <property type="nucleotide sequence ID" value="NZ_JACIHI010000012.1"/>
</dbReference>
<reference evidence="1 2" key="1">
    <citation type="submission" date="2020-08" db="EMBL/GenBank/DDBJ databases">
        <title>Genomic Encyclopedia of Type Strains, Phase IV (KMG-V): Genome sequencing to study the core and pangenomes of soil and plant-associated prokaryotes.</title>
        <authorList>
            <person name="Whitman W."/>
        </authorList>
    </citation>
    <scope>NUCLEOTIDE SEQUENCE [LARGE SCALE GENOMIC DNA]</scope>
    <source>
        <strain evidence="1 2">SEMIA 414</strain>
    </source>
</reference>
<organism evidence="1 2">
    <name type="scientific">Rhizobium esperanzae</name>
    <dbReference type="NCBI Taxonomy" id="1967781"/>
    <lineage>
        <taxon>Bacteria</taxon>
        <taxon>Pseudomonadati</taxon>
        <taxon>Pseudomonadota</taxon>
        <taxon>Alphaproteobacteria</taxon>
        <taxon>Hyphomicrobiales</taxon>
        <taxon>Rhizobiaceae</taxon>
        <taxon>Rhizobium/Agrobacterium group</taxon>
        <taxon>Rhizobium</taxon>
    </lineage>
</organism>